<reference evidence="1 2" key="1">
    <citation type="submission" date="2019-08" db="EMBL/GenBank/DDBJ databases">
        <title>Bacillus genomes from the desert of Cuatro Cienegas, Coahuila.</title>
        <authorList>
            <person name="Olmedo-Alvarez G."/>
        </authorList>
    </citation>
    <scope>NUCLEOTIDE SEQUENCE [LARGE SCALE GENOMIC DNA]</scope>
    <source>
        <strain evidence="1 2">CH88_3T</strain>
    </source>
</reference>
<evidence type="ECO:0000313" key="1">
    <source>
        <dbReference type="EMBL" id="TYS57321.1"/>
    </source>
</evidence>
<accession>A0AA94WNQ6</accession>
<gene>
    <name evidence="1" type="ORF">FZC74_16655</name>
</gene>
<name>A0AA94WNQ6_9BACI</name>
<comment type="caution">
    <text evidence="1">The sequence shown here is derived from an EMBL/GenBank/DDBJ whole genome shotgun (WGS) entry which is preliminary data.</text>
</comment>
<evidence type="ECO:0000313" key="2">
    <source>
        <dbReference type="Proteomes" id="UP000323393"/>
    </source>
</evidence>
<dbReference type="EMBL" id="VTEU01000008">
    <property type="protein sequence ID" value="TYS57321.1"/>
    <property type="molecule type" value="Genomic_DNA"/>
</dbReference>
<dbReference type="RefSeq" id="WP_148966677.1">
    <property type="nucleotide sequence ID" value="NZ_VTEU01000008.1"/>
</dbReference>
<dbReference type="Proteomes" id="UP000323393">
    <property type="component" value="Unassembled WGS sequence"/>
</dbReference>
<organism evidence="1 2">
    <name type="scientific">Sutcliffiella horikoshii</name>
    <dbReference type="NCBI Taxonomy" id="79883"/>
    <lineage>
        <taxon>Bacteria</taxon>
        <taxon>Bacillati</taxon>
        <taxon>Bacillota</taxon>
        <taxon>Bacilli</taxon>
        <taxon>Bacillales</taxon>
        <taxon>Bacillaceae</taxon>
        <taxon>Sutcliffiella</taxon>
    </lineage>
</organism>
<sequence length="234" mass="27381">MIEERDLRTFSIFKSELKAFSQIKGFIDKQPMNSDGKMIFHRIHNIDDEYLDIELYWETTKDVLTEKLNDFGEIEIETQTVRTVVKISVFVFANSPFLFIFFKPYSLSRQIFAILEDIFAVNIEPIRLNNDFFYQLLLQNNFGEITQLSYQSDSQSRKYTISGVINNTFDFDQINLSKNRITNITIALNSQAKAKISSNGRIALYNSPYYQDIKEVLKIFIKLINNYKGYGGIY</sequence>
<dbReference type="AlphaFoldDB" id="A0AA94WNQ6"/>
<proteinExistence type="predicted"/>
<protein>
    <submittedName>
        <fullName evidence="1">Uncharacterized protein</fullName>
    </submittedName>
</protein>